<proteinExistence type="inferred from homology"/>
<dbReference type="Gene3D" id="3.40.50.720">
    <property type="entry name" value="NAD(P)-binding Rossmann-like Domain"/>
    <property type="match status" value="1"/>
</dbReference>
<keyword evidence="5" id="KW-0055">Arginine biosynthesis</keyword>
<name>A0A0L0FY41_9EUKA</name>
<evidence type="ECO:0000256" key="6">
    <source>
        <dbReference type="ARBA" id="ARBA00022605"/>
    </source>
</evidence>
<keyword evidence="13" id="KW-0560">Oxidoreductase</keyword>
<dbReference type="PANTHER" id="PTHR23342:SF0">
    <property type="entry name" value="N-ACETYLGLUTAMATE SYNTHASE, MITOCHONDRIAL"/>
    <property type="match status" value="1"/>
</dbReference>
<keyword evidence="15" id="KW-0511">Multifunctional enzyme</keyword>
<sequence>MFVNNWASMRSLTGASRLPLRRILGSSLPISVSRKCAYSTQLSKDKKTILDRLDPAPDAEGLKYYQNTFQQPQIAVVKVGGAVITDSLGELVSALKDLHKSNLIPVIVHGGGPQMNQRLESEGVEPVYEQGMRVTDKATLKIAEEVFQSENDKVVQALKTAGVSAQGFVGDGMLQGKYLDFAKWKYVGKITSINQPKLRDLVKSKIIPVIASLAAGDEGYSLNVNADVVAAFLARSLQPLNTVYLSPGGGIFDDQKQLLPEINLKRDWDMLMAKPWVKFGTKLKIEQVRDILADATDGDAKVNLTSPQHLRRILVNDLAQLQLGTTVHKGEQTTESSSAKKRIGIIGARGYVGRELMRIIQSHPNMDIACVSSRQFVGQRVCDTIEGVHIPLKYTNLSPDELGTTEGIDAWVLALPNGLSETYVTALQGAHQSKGTMPVVVDLSADNRFTDKWTYGLPERYRSDLTKAKLISNPGCYATGAQLSILPLKDSLASPPVVFGVSGYSGAGTNPSPKNDPAFLKDNLIPYALSNHIHEREVTRQVGQNIHFTPHVASWFQGISLTTNIQLSRPTTSEEVFEIYKKAYEGEPLIKVTKDVPLVRDNAGKHHVCVGGFEVSATDPSRVVVVSTLDNLLKGAATQCVQNLNLALGLEETAGISTE</sequence>
<keyword evidence="14" id="KW-0496">Mitochondrion</keyword>
<dbReference type="STRING" id="667725.A0A0L0FY41"/>
<evidence type="ECO:0000256" key="16">
    <source>
        <dbReference type="PROSITE-ProRule" id="PRU10010"/>
    </source>
</evidence>
<dbReference type="InterPro" id="IPR036291">
    <property type="entry name" value="NAD(P)-bd_dom_sf"/>
</dbReference>
<dbReference type="InterPro" id="IPR000534">
    <property type="entry name" value="Semialdehyde_DH_NAD-bd"/>
</dbReference>
<feature type="domain" description="Semialdehyde dehydrogenase NAD-binding" evidence="17">
    <location>
        <begin position="342"/>
        <end position="468"/>
    </location>
</feature>
<evidence type="ECO:0000256" key="12">
    <source>
        <dbReference type="ARBA" id="ARBA00022946"/>
    </source>
</evidence>
<dbReference type="OrthoDB" id="438291at2759"/>
<dbReference type="PROSITE" id="PS01224">
    <property type="entry name" value="ARGC"/>
    <property type="match status" value="1"/>
</dbReference>
<dbReference type="GO" id="GO:0005739">
    <property type="term" value="C:mitochondrion"/>
    <property type="evidence" value="ECO:0007669"/>
    <property type="project" value="UniProtKB-SubCell"/>
</dbReference>
<evidence type="ECO:0000256" key="3">
    <source>
        <dbReference type="ARBA" id="ARBA00006830"/>
    </source>
</evidence>
<dbReference type="InterPro" id="IPR004662">
    <property type="entry name" value="AcgluKinase_fam"/>
</dbReference>
<evidence type="ECO:0000256" key="4">
    <source>
        <dbReference type="ARBA" id="ARBA00007239"/>
    </source>
</evidence>
<evidence type="ECO:0000313" key="18">
    <source>
        <dbReference type="EMBL" id="KNC80878.1"/>
    </source>
</evidence>
<dbReference type="AlphaFoldDB" id="A0A0L0FY41"/>
<evidence type="ECO:0000256" key="1">
    <source>
        <dbReference type="ARBA" id="ARBA00004173"/>
    </source>
</evidence>
<dbReference type="Pfam" id="PF00696">
    <property type="entry name" value="AA_kinase"/>
    <property type="match status" value="1"/>
</dbReference>
<dbReference type="InterPro" id="IPR058924">
    <property type="entry name" value="AGPR_dimerisation_dom"/>
</dbReference>
<evidence type="ECO:0000256" key="7">
    <source>
        <dbReference type="ARBA" id="ARBA00022679"/>
    </source>
</evidence>
<keyword evidence="7" id="KW-0808">Transferase</keyword>
<evidence type="ECO:0000256" key="8">
    <source>
        <dbReference type="ARBA" id="ARBA00022741"/>
    </source>
</evidence>
<comment type="pathway">
    <text evidence="2">Amino-acid biosynthesis; L-arginine biosynthesis; N(2)-acetyl-L-ornithine from L-glutamate: step 3/4.</text>
</comment>
<dbReference type="Gene3D" id="3.30.360.10">
    <property type="entry name" value="Dihydrodipicolinate Reductase, domain 2"/>
    <property type="match status" value="1"/>
</dbReference>
<keyword evidence="9" id="KW-0418">Kinase</keyword>
<dbReference type="HAMAP" id="MF_00150">
    <property type="entry name" value="ArgC_type1"/>
    <property type="match status" value="1"/>
</dbReference>
<protein>
    <recommendedName>
        <fullName evidence="17">Semialdehyde dehydrogenase NAD-binding domain-containing protein</fullName>
    </recommendedName>
</protein>
<dbReference type="NCBIfam" id="TIGR01850">
    <property type="entry name" value="argC"/>
    <property type="match status" value="1"/>
</dbReference>
<evidence type="ECO:0000256" key="11">
    <source>
        <dbReference type="ARBA" id="ARBA00022857"/>
    </source>
</evidence>
<keyword evidence="19" id="KW-1185">Reference proteome</keyword>
<evidence type="ECO:0000256" key="10">
    <source>
        <dbReference type="ARBA" id="ARBA00022840"/>
    </source>
</evidence>
<evidence type="ECO:0000256" key="9">
    <source>
        <dbReference type="ARBA" id="ARBA00022777"/>
    </source>
</evidence>
<keyword evidence="6" id="KW-0028">Amino-acid biosynthesis</keyword>
<dbReference type="InterPro" id="IPR023013">
    <property type="entry name" value="AGPR_AS"/>
</dbReference>
<dbReference type="CDD" id="cd24149">
    <property type="entry name" value="AGPR_N_ARG5_6_like"/>
    <property type="match status" value="1"/>
</dbReference>
<dbReference type="SUPFAM" id="SSF53633">
    <property type="entry name" value="Carbamate kinase-like"/>
    <property type="match status" value="1"/>
</dbReference>
<dbReference type="InterPro" id="IPR001048">
    <property type="entry name" value="Asp/Glu/Uridylate_kinase"/>
</dbReference>
<dbReference type="PANTHER" id="PTHR23342">
    <property type="entry name" value="N-ACETYLGLUTAMATE SYNTHASE"/>
    <property type="match status" value="1"/>
</dbReference>
<dbReference type="SMART" id="SM00859">
    <property type="entry name" value="Semialdhyde_dh"/>
    <property type="match status" value="1"/>
</dbReference>
<feature type="active site" evidence="16">
    <location>
        <position position="476"/>
    </location>
</feature>
<organism evidence="18 19">
    <name type="scientific">Sphaeroforma arctica JP610</name>
    <dbReference type="NCBI Taxonomy" id="667725"/>
    <lineage>
        <taxon>Eukaryota</taxon>
        <taxon>Ichthyosporea</taxon>
        <taxon>Ichthyophonida</taxon>
        <taxon>Sphaeroforma</taxon>
    </lineage>
</organism>
<dbReference type="GeneID" id="25907281"/>
<dbReference type="eggNOG" id="KOG2436">
    <property type="taxonomic scope" value="Eukaryota"/>
</dbReference>
<dbReference type="GO" id="GO:0070401">
    <property type="term" value="F:NADP+ binding"/>
    <property type="evidence" value="ECO:0007669"/>
    <property type="project" value="InterPro"/>
</dbReference>
<dbReference type="Pfam" id="PF22698">
    <property type="entry name" value="Semialdhyde_dhC_1"/>
    <property type="match status" value="1"/>
</dbReference>
<dbReference type="Pfam" id="PF01118">
    <property type="entry name" value="Semialdhyde_dh"/>
    <property type="match status" value="1"/>
</dbReference>
<dbReference type="InterPro" id="IPR036393">
    <property type="entry name" value="AceGlu_kinase-like_sf"/>
</dbReference>
<dbReference type="InterPro" id="IPR000706">
    <property type="entry name" value="AGPR_type-1"/>
</dbReference>
<dbReference type="GO" id="GO:0006526">
    <property type="term" value="P:L-arginine biosynthetic process"/>
    <property type="evidence" value="ECO:0007669"/>
    <property type="project" value="UniProtKB-UniPathway"/>
</dbReference>
<comment type="similarity">
    <text evidence="4">In the C-terminal section; belongs to the NAGSA dehydrogenase family.</text>
</comment>
<keyword evidence="8" id="KW-0547">Nucleotide-binding</keyword>
<dbReference type="GO" id="GO:0003942">
    <property type="term" value="F:N-acetyl-gamma-glutamyl-phosphate reductase activity"/>
    <property type="evidence" value="ECO:0007669"/>
    <property type="project" value="InterPro"/>
</dbReference>
<evidence type="ECO:0000313" key="19">
    <source>
        <dbReference type="Proteomes" id="UP000054560"/>
    </source>
</evidence>
<evidence type="ECO:0000259" key="17">
    <source>
        <dbReference type="SMART" id="SM00859"/>
    </source>
</evidence>
<dbReference type="Gene3D" id="3.40.1160.10">
    <property type="entry name" value="Acetylglutamate kinase-like"/>
    <property type="match status" value="1"/>
</dbReference>
<evidence type="ECO:0000256" key="13">
    <source>
        <dbReference type="ARBA" id="ARBA00023002"/>
    </source>
</evidence>
<keyword evidence="10" id="KW-0067">ATP-binding</keyword>
<dbReference type="SUPFAM" id="SSF51735">
    <property type="entry name" value="NAD(P)-binding Rossmann-fold domains"/>
    <property type="match status" value="1"/>
</dbReference>
<gene>
    <name evidence="18" type="ORF">SARC_06777</name>
</gene>
<evidence type="ECO:0000256" key="15">
    <source>
        <dbReference type="ARBA" id="ARBA00023268"/>
    </source>
</evidence>
<accession>A0A0L0FY41</accession>
<keyword evidence="11" id="KW-0521">NADP</keyword>
<dbReference type="Proteomes" id="UP000054560">
    <property type="component" value="Unassembled WGS sequence"/>
</dbReference>
<dbReference type="UniPathway" id="UPA00068">
    <property type="reaction ID" value="UER00108"/>
</dbReference>
<dbReference type="RefSeq" id="XP_014154780.1">
    <property type="nucleotide sequence ID" value="XM_014299305.1"/>
</dbReference>
<reference evidence="18 19" key="1">
    <citation type="submission" date="2011-02" db="EMBL/GenBank/DDBJ databases">
        <title>The Genome Sequence of Sphaeroforma arctica JP610.</title>
        <authorList>
            <consortium name="The Broad Institute Genome Sequencing Platform"/>
            <person name="Russ C."/>
            <person name="Cuomo C."/>
            <person name="Young S.K."/>
            <person name="Zeng Q."/>
            <person name="Gargeya S."/>
            <person name="Alvarado L."/>
            <person name="Berlin A."/>
            <person name="Chapman S.B."/>
            <person name="Chen Z."/>
            <person name="Freedman E."/>
            <person name="Gellesch M."/>
            <person name="Goldberg J."/>
            <person name="Griggs A."/>
            <person name="Gujja S."/>
            <person name="Heilman E."/>
            <person name="Heiman D."/>
            <person name="Howarth C."/>
            <person name="Mehta T."/>
            <person name="Neiman D."/>
            <person name="Pearson M."/>
            <person name="Roberts A."/>
            <person name="Saif S."/>
            <person name="Shea T."/>
            <person name="Shenoy N."/>
            <person name="Sisk P."/>
            <person name="Stolte C."/>
            <person name="Sykes S."/>
            <person name="White J."/>
            <person name="Yandava C."/>
            <person name="Burger G."/>
            <person name="Gray M.W."/>
            <person name="Holland P.W.H."/>
            <person name="King N."/>
            <person name="Lang F.B.F."/>
            <person name="Roger A.J."/>
            <person name="Ruiz-Trillo I."/>
            <person name="Haas B."/>
            <person name="Nusbaum C."/>
            <person name="Birren B."/>
        </authorList>
    </citation>
    <scope>NUCLEOTIDE SEQUENCE [LARGE SCALE GENOMIC DNA]</scope>
    <source>
        <strain evidence="18 19">JP610</strain>
    </source>
</reference>
<dbReference type="CDD" id="cd23936">
    <property type="entry name" value="AGPR_C_ARG5_6_like"/>
    <property type="match status" value="1"/>
</dbReference>
<dbReference type="SUPFAM" id="SSF55347">
    <property type="entry name" value="Glyceraldehyde-3-phosphate dehydrogenase-like, C-terminal domain"/>
    <property type="match status" value="1"/>
</dbReference>
<evidence type="ECO:0000256" key="2">
    <source>
        <dbReference type="ARBA" id="ARBA00004862"/>
    </source>
</evidence>
<dbReference type="eggNOG" id="KOG4354">
    <property type="taxonomic scope" value="Eukaryota"/>
</dbReference>
<dbReference type="GO" id="GO:0003991">
    <property type="term" value="F:acetylglutamate kinase activity"/>
    <property type="evidence" value="ECO:0007669"/>
    <property type="project" value="TreeGrafter"/>
</dbReference>
<dbReference type="GO" id="GO:0051287">
    <property type="term" value="F:NAD binding"/>
    <property type="evidence" value="ECO:0007669"/>
    <property type="project" value="InterPro"/>
</dbReference>
<dbReference type="EMBL" id="KQ242095">
    <property type="protein sequence ID" value="KNC80878.1"/>
    <property type="molecule type" value="Genomic_DNA"/>
</dbReference>
<dbReference type="NCBIfam" id="TIGR00761">
    <property type="entry name" value="argB"/>
    <property type="match status" value="1"/>
</dbReference>
<comment type="similarity">
    <text evidence="3">In the N-terminal section; belongs to the acetylglutamate kinase family.</text>
</comment>
<dbReference type="GO" id="GO:0005524">
    <property type="term" value="F:ATP binding"/>
    <property type="evidence" value="ECO:0007669"/>
    <property type="project" value="UniProtKB-KW"/>
</dbReference>
<evidence type="ECO:0000256" key="14">
    <source>
        <dbReference type="ARBA" id="ARBA00023128"/>
    </source>
</evidence>
<evidence type="ECO:0000256" key="5">
    <source>
        <dbReference type="ARBA" id="ARBA00022571"/>
    </source>
</evidence>
<keyword evidence="12" id="KW-0809">Transit peptide</keyword>
<comment type="subcellular location">
    <subcellularLocation>
        <location evidence="1">Mitochondrion</location>
    </subcellularLocation>
</comment>